<dbReference type="Proteomes" id="UP000290189">
    <property type="component" value="Unassembled WGS sequence"/>
</dbReference>
<reference evidence="3 5" key="2">
    <citation type="submission" date="2018-03" db="EMBL/GenBank/DDBJ databases">
        <authorList>
            <person name="Fogelqvist J."/>
        </authorList>
    </citation>
    <scope>NUCLEOTIDE SEQUENCE [LARGE SCALE GENOMIC DNA]</scope>
</reference>
<keyword evidence="3" id="KW-0496">Mitochondrion</keyword>
<dbReference type="PANTHER" id="PTHR11679">
    <property type="entry name" value="VESICLE PROTEIN SORTING-ASSOCIATED"/>
    <property type="match status" value="1"/>
</dbReference>
<protein>
    <recommendedName>
        <fullName evidence="6">Sec1 family domain-containing protein 1</fullName>
    </recommendedName>
</protein>
<dbReference type="InterPro" id="IPR043127">
    <property type="entry name" value="Sec-1-like_dom3a"/>
</dbReference>
<dbReference type="SUPFAM" id="SSF56815">
    <property type="entry name" value="Sec1/munc18-like (SM) proteins"/>
    <property type="match status" value="1"/>
</dbReference>
<evidence type="ECO:0000313" key="4">
    <source>
        <dbReference type="Proteomes" id="UP000039324"/>
    </source>
</evidence>
<proteinExistence type="inferred from homology"/>
<dbReference type="Gene3D" id="3.40.50.1910">
    <property type="match status" value="1"/>
</dbReference>
<reference evidence="2 4" key="1">
    <citation type="submission" date="2015-02" db="EMBL/GenBank/DDBJ databases">
        <authorList>
            <person name="Chooi Y.-H."/>
        </authorList>
    </citation>
    <scope>NUCLEOTIDE SEQUENCE [LARGE SCALE GENOMIC DNA]</scope>
    <source>
        <strain evidence="2">E3</strain>
    </source>
</reference>
<comment type="similarity">
    <text evidence="1">Belongs to the STXBP/unc-18/SEC1 family.</text>
</comment>
<evidence type="ECO:0000313" key="5">
    <source>
        <dbReference type="Proteomes" id="UP000290189"/>
    </source>
</evidence>
<dbReference type="Gene3D" id="1.25.40.60">
    <property type="match status" value="1"/>
</dbReference>
<dbReference type="EMBL" id="CDSF01000086">
    <property type="protein sequence ID" value="CEO98672.1"/>
    <property type="molecule type" value="Genomic_DNA"/>
</dbReference>
<dbReference type="Gene3D" id="3.90.830.10">
    <property type="entry name" value="Syntaxin Binding Protein 1, Chain A, domain 2"/>
    <property type="match status" value="1"/>
</dbReference>
<gene>
    <name evidence="2" type="ORF">PBRA_006786</name>
    <name evidence="3" type="ORF">PLBR_LOCUS8023</name>
</gene>
<dbReference type="AlphaFoldDB" id="A0A0G4ITY1"/>
<dbReference type="InterPro" id="IPR036045">
    <property type="entry name" value="Sec1-like_sf"/>
</dbReference>
<dbReference type="PIRSF" id="PIRSF005715">
    <property type="entry name" value="VPS45_Sec1"/>
    <property type="match status" value="1"/>
</dbReference>
<geneLocation type="mitochondrion" evidence="3"/>
<evidence type="ECO:0000256" key="1">
    <source>
        <dbReference type="ARBA" id="ARBA00009884"/>
    </source>
</evidence>
<evidence type="ECO:0000313" key="2">
    <source>
        <dbReference type="EMBL" id="CEO98672.1"/>
    </source>
</evidence>
<evidence type="ECO:0000313" key="3">
    <source>
        <dbReference type="EMBL" id="SPR00808.1"/>
    </source>
</evidence>
<evidence type="ECO:0008006" key="6">
    <source>
        <dbReference type="Google" id="ProtNLM"/>
    </source>
</evidence>
<name>A0A0G4ITY1_PLABS</name>
<dbReference type="GO" id="GO:0016192">
    <property type="term" value="P:vesicle-mediated transport"/>
    <property type="evidence" value="ECO:0007669"/>
    <property type="project" value="InterPro"/>
</dbReference>
<dbReference type="EMBL" id="OVEO01000015">
    <property type="protein sequence ID" value="SPR00808.1"/>
    <property type="molecule type" value="Genomic_DNA"/>
</dbReference>
<dbReference type="OrthoDB" id="10251230at2759"/>
<dbReference type="Proteomes" id="UP000039324">
    <property type="component" value="Unassembled WGS sequence"/>
</dbReference>
<dbReference type="Gene3D" id="3.40.50.2060">
    <property type="match status" value="1"/>
</dbReference>
<dbReference type="InterPro" id="IPR027482">
    <property type="entry name" value="Sec1-like_dom2"/>
</dbReference>
<keyword evidence="4" id="KW-1185">Reference proteome</keyword>
<dbReference type="InterPro" id="IPR001619">
    <property type="entry name" value="Sec1-like"/>
</dbReference>
<dbReference type="OMA" id="TMNIHIH"/>
<dbReference type="STRING" id="37360.A0A0G4ITY1"/>
<accession>A0A0G4ITY1</accession>
<sequence length="618" mass="67583">MDIQAMQKSALLTMLNLNAPPPSAATPRASSTSSATWKVLIYDEACRDIISPLLNVGELRALGVTLNLLITGDRERVPGVPAVYFVAPTRTNLDLIDRDTKRSLYDAFYLNFSYTLPRVLLEDLALRTIESASVSRISRVTDVNAAFITLEPSLFTMNMSRSYAKLSSRDDSEIMACVDAIVESLYSVCSTVGAVPIIHARPGEAAELVASKLDSRLREALRSRVFQESSSASFRRPVLILVDRNLDLGTPLQHQWAYQPMTHDLLGLASNRIRLPSGPAGKLTEYTLDGSDFFWAENKAETFPEVAQRVEALLKEHQATVQSLQSGTEDLSTLDDGDVTAGLKSIVNSMPELQRKKRLVDIHTNVATALMRHIQDRGLDTLFEMEDRMAASGLLPDVRTLKERIGPDGKGTADDKLRLLLQYYLAGDDKDKEVEGLARAMGDDVSTLAVDYVRKVRMMRRIAATGQHDDVKGAGAVLKDLVSQHTALSSGLGWLKGNVKSLLPLKHKTPLTRAVREIMLKPAAASVTASWRVMDPRAPQGKAIPQVASKARDAIVVVCGGGCYAELHNLVEWARDVSASTPSQPPVSIVYGSTEMAAPSDLLRQMEQLAQPDTPNLT</sequence>
<organism evidence="2 4">
    <name type="scientific">Plasmodiophora brassicae</name>
    <name type="common">Clubroot disease agent</name>
    <dbReference type="NCBI Taxonomy" id="37360"/>
    <lineage>
        <taxon>Eukaryota</taxon>
        <taxon>Sar</taxon>
        <taxon>Rhizaria</taxon>
        <taxon>Endomyxa</taxon>
        <taxon>Phytomyxea</taxon>
        <taxon>Plasmodiophorida</taxon>
        <taxon>Plasmodiophoridae</taxon>
        <taxon>Plasmodiophora</taxon>
    </lineage>
</organism>
<dbReference type="Pfam" id="PF00995">
    <property type="entry name" value="Sec1"/>
    <property type="match status" value="1"/>
</dbReference>
<dbReference type="InterPro" id="IPR043154">
    <property type="entry name" value="Sec-1-like_dom1"/>
</dbReference>